<evidence type="ECO:0000256" key="2">
    <source>
        <dbReference type="ARBA" id="ARBA00012513"/>
    </source>
</evidence>
<evidence type="ECO:0000313" key="13">
    <source>
        <dbReference type="EMBL" id="PJA15619.1"/>
    </source>
</evidence>
<dbReference type="GO" id="GO:0005524">
    <property type="term" value="F:ATP binding"/>
    <property type="evidence" value="ECO:0007669"/>
    <property type="project" value="UniProtKB-KW"/>
</dbReference>
<dbReference type="SUPFAM" id="SSF56112">
    <property type="entry name" value="Protein kinase-like (PK-like)"/>
    <property type="match status" value="1"/>
</dbReference>
<keyword evidence="9" id="KW-0460">Magnesium</keyword>
<dbReference type="EC" id="2.7.11.1" evidence="2"/>
<keyword evidence="3" id="KW-0723">Serine/threonine-protein kinase</keyword>
<dbReference type="InterPro" id="IPR011009">
    <property type="entry name" value="Kinase-like_dom_sf"/>
</dbReference>
<gene>
    <name evidence="13" type="ORF">COX64_00545</name>
</gene>
<dbReference type="GO" id="GO:0004674">
    <property type="term" value="F:protein serine/threonine kinase activity"/>
    <property type="evidence" value="ECO:0007669"/>
    <property type="project" value="UniProtKB-KW"/>
</dbReference>
<organism evidence="13 14">
    <name type="scientific">Candidatus Dojkabacteria bacterium CG_4_10_14_0_2_um_filter_Dojkabacteria_WS6_41_15</name>
    <dbReference type="NCBI Taxonomy" id="2014249"/>
    <lineage>
        <taxon>Bacteria</taxon>
        <taxon>Candidatus Dojkabacteria</taxon>
    </lineage>
</organism>
<keyword evidence="4" id="KW-0808">Transferase</keyword>
<accession>A0A2M7W302</accession>
<dbReference type="Proteomes" id="UP000228952">
    <property type="component" value="Unassembled WGS sequence"/>
</dbReference>
<proteinExistence type="inferred from homology"/>
<evidence type="ECO:0000256" key="11">
    <source>
        <dbReference type="ARBA" id="ARBA00048679"/>
    </source>
</evidence>
<evidence type="ECO:0000256" key="9">
    <source>
        <dbReference type="ARBA" id="ARBA00022842"/>
    </source>
</evidence>
<feature type="domain" description="RIO kinase" evidence="12">
    <location>
        <begin position="6"/>
        <end position="250"/>
    </location>
</feature>
<dbReference type="InterPro" id="IPR018934">
    <property type="entry name" value="RIO_dom"/>
</dbReference>
<evidence type="ECO:0000256" key="7">
    <source>
        <dbReference type="ARBA" id="ARBA00022777"/>
    </source>
</evidence>
<protein>
    <recommendedName>
        <fullName evidence="2">non-specific serine/threonine protein kinase</fullName>
        <ecNumber evidence="2">2.7.11.1</ecNumber>
    </recommendedName>
</protein>
<keyword evidence="8" id="KW-0067">ATP-binding</keyword>
<evidence type="ECO:0000313" key="14">
    <source>
        <dbReference type="Proteomes" id="UP000228952"/>
    </source>
</evidence>
<evidence type="ECO:0000259" key="12">
    <source>
        <dbReference type="SMART" id="SM00090"/>
    </source>
</evidence>
<evidence type="ECO:0000256" key="6">
    <source>
        <dbReference type="ARBA" id="ARBA00022741"/>
    </source>
</evidence>
<keyword evidence="6" id="KW-0547">Nucleotide-binding</keyword>
<dbReference type="GO" id="GO:0046872">
    <property type="term" value="F:metal ion binding"/>
    <property type="evidence" value="ECO:0007669"/>
    <property type="project" value="UniProtKB-KW"/>
</dbReference>
<comment type="catalytic activity">
    <reaction evidence="10">
        <text>L-threonyl-[protein] + ATP = O-phospho-L-threonyl-[protein] + ADP + H(+)</text>
        <dbReference type="Rhea" id="RHEA:46608"/>
        <dbReference type="Rhea" id="RHEA-COMP:11060"/>
        <dbReference type="Rhea" id="RHEA-COMP:11605"/>
        <dbReference type="ChEBI" id="CHEBI:15378"/>
        <dbReference type="ChEBI" id="CHEBI:30013"/>
        <dbReference type="ChEBI" id="CHEBI:30616"/>
        <dbReference type="ChEBI" id="CHEBI:61977"/>
        <dbReference type="ChEBI" id="CHEBI:456216"/>
        <dbReference type="EC" id="2.7.11.1"/>
    </reaction>
</comment>
<dbReference type="InterPro" id="IPR051272">
    <property type="entry name" value="RIO-type_Ser/Thr_kinase"/>
</dbReference>
<evidence type="ECO:0000256" key="10">
    <source>
        <dbReference type="ARBA" id="ARBA00047899"/>
    </source>
</evidence>
<keyword evidence="7" id="KW-0418">Kinase</keyword>
<comment type="caution">
    <text evidence="13">The sequence shown here is derived from an EMBL/GenBank/DDBJ whole genome shotgun (WGS) entry which is preliminary data.</text>
</comment>
<evidence type="ECO:0000256" key="4">
    <source>
        <dbReference type="ARBA" id="ARBA00022679"/>
    </source>
</evidence>
<dbReference type="PANTHER" id="PTHR45723">
    <property type="entry name" value="SERINE/THREONINE-PROTEIN KINASE RIO1"/>
    <property type="match status" value="1"/>
</dbReference>
<dbReference type="EMBL" id="PFQB01000011">
    <property type="protein sequence ID" value="PJA15619.1"/>
    <property type="molecule type" value="Genomic_DNA"/>
</dbReference>
<reference evidence="14" key="1">
    <citation type="submission" date="2017-09" db="EMBL/GenBank/DDBJ databases">
        <title>Depth-based differentiation of microbial function through sediment-hosted aquifers and enrichment of novel symbionts in the deep terrestrial subsurface.</title>
        <authorList>
            <person name="Probst A.J."/>
            <person name="Ladd B."/>
            <person name="Jarett J.K."/>
            <person name="Geller-Mcgrath D.E."/>
            <person name="Sieber C.M.K."/>
            <person name="Emerson J.B."/>
            <person name="Anantharaman K."/>
            <person name="Thomas B.C."/>
            <person name="Malmstrom R."/>
            <person name="Stieglmeier M."/>
            <person name="Klingl A."/>
            <person name="Woyke T."/>
            <person name="Ryan C.M."/>
            <person name="Banfield J.F."/>
        </authorList>
    </citation>
    <scope>NUCLEOTIDE SEQUENCE [LARGE SCALE GENOMIC DNA]</scope>
</reference>
<dbReference type="AlphaFoldDB" id="A0A2M7W302"/>
<name>A0A2M7W302_9BACT</name>
<dbReference type="Gene3D" id="3.30.200.20">
    <property type="entry name" value="Phosphorylase Kinase, domain 1"/>
    <property type="match status" value="1"/>
</dbReference>
<keyword evidence="5" id="KW-0479">Metal-binding</keyword>
<dbReference type="Gene3D" id="1.10.510.10">
    <property type="entry name" value="Transferase(Phosphotransferase) domain 1"/>
    <property type="match status" value="1"/>
</dbReference>
<dbReference type="Pfam" id="PF01163">
    <property type="entry name" value="RIO1"/>
    <property type="match status" value="1"/>
</dbReference>
<evidence type="ECO:0000256" key="3">
    <source>
        <dbReference type="ARBA" id="ARBA00022527"/>
    </source>
</evidence>
<evidence type="ECO:0000256" key="8">
    <source>
        <dbReference type="ARBA" id="ARBA00022840"/>
    </source>
</evidence>
<evidence type="ECO:0000256" key="5">
    <source>
        <dbReference type="ARBA" id="ARBA00022723"/>
    </source>
</evidence>
<comment type="catalytic activity">
    <reaction evidence="11">
        <text>L-seryl-[protein] + ATP = O-phospho-L-seryl-[protein] + ADP + H(+)</text>
        <dbReference type="Rhea" id="RHEA:17989"/>
        <dbReference type="Rhea" id="RHEA-COMP:9863"/>
        <dbReference type="Rhea" id="RHEA-COMP:11604"/>
        <dbReference type="ChEBI" id="CHEBI:15378"/>
        <dbReference type="ChEBI" id="CHEBI:29999"/>
        <dbReference type="ChEBI" id="CHEBI:30616"/>
        <dbReference type="ChEBI" id="CHEBI:83421"/>
        <dbReference type="ChEBI" id="CHEBI:456216"/>
        <dbReference type="EC" id="2.7.11.1"/>
    </reaction>
</comment>
<comment type="similarity">
    <text evidence="1">Belongs to the protein kinase superfamily. RIO-type Ser/Thr kinase family.</text>
</comment>
<sequence>MVAGSFIELATNIYQSNLTELETALQELTQKKFPVIPIRELKSGKEAKVWVVKSENDDSLYALKLYHDFHARAFQTQKNYLQDRYVADGAAIKRAMRKGNEVGRQFIQDTWIMREQYFLKKLASQTKYIPQMVKAVRNGVLLEYIGDELHPAPRLSDIKIPQEVWQHTADILLDLIDLFLANGIIHGDLSAFNVLWWKEKPYVIDFPQAIDIRESKRVPELLKRDIKNVLNYFGWDTEDIVTKIANDLIDRYRIALL</sequence>
<dbReference type="SMART" id="SM00090">
    <property type="entry name" value="RIO"/>
    <property type="match status" value="1"/>
</dbReference>
<evidence type="ECO:0000256" key="1">
    <source>
        <dbReference type="ARBA" id="ARBA00009196"/>
    </source>
</evidence>
<dbReference type="InterPro" id="IPR000687">
    <property type="entry name" value="RIO_kinase"/>
</dbReference>